<dbReference type="OrthoDB" id="9803532at2"/>
<dbReference type="Proteomes" id="UP000471031">
    <property type="component" value="Unassembled WGS sequence"/>
</dbReference>
<accession>A0A845L5K9</accession>
<organism evidence="2 3">
    <name type="scientific">Heliomicrobium gestii</name>
    <name type="common">Heliobacterium gestii</name>
    <dbReference type="NCBI Taxonomy" id="2699"/>
    <lineage>
        <taxon>Bacteria</taxon>
        <taxon>Bacillati</taxon>
        <taxon>Bacillota</taxon>
        <taxon>Clostridia</taxon>
        <taxon>Eubacteriales</taxon>
        <taxon>Heliobacteriaceae</taxon>
        <taxon>Heliomicrobium</taxon>
    </lineage>
</organism>
<feature type="domain" description="DUF403" evidence="1">
    <location>
        <begin position="7"/>
        <end position="303"/>
    </location>
</feature>
<sequence length="309" mass="34983">MPDRMLSCRHADSLIWLSRLIERAENNARILEVNFIRPFYGETASWEPLVAITGNIVDFRRFYDEADAASVFDFLAFSEANPNSIVACADLARENALAVRERLPNELFEVVNRLHLTLRACAHRVGEPVVYPFLDLVKRQSMIFQGLVEAILPHGEDGAFLRIGRYLERLDKTARILDVVHYHADGADEELWLRVLASVSAYEAYRRTGGGRVTSRDVTTYLVQDGDFPRSLAFCADQALRAAQRAFAGVGEIPQSVRLLEQLDRRLRYSTMEEIEAQGLHAFLQAILQENNRIGEAIQRDLFAEEASA</sequence>
<gene>
    <name evidence="2" type="ORF">GTO89_00430</name>
</gene>
<dbReference type="Pfam" id="PF04168">
    <property type="entry name" value="Alpha-E"/>
    <property type="match status" value="1"/>
</dbReference>
<dbReference type="PANTHER" id="PTHR34595">
    <property type="entry name" value="BLR5612 PROTEIN"/>
    <property type="match status" value="1"/>
</dbReference>
<dbReference type="PANTHER" id="PTHR34595:SF7">
    <property type="entry name" value="SLL1039 PROTEIN"/>
    <property type="match status" value="1"/>
</dbReference>
<proteinExistence type="predicted"/>
<reference evidence="2 3" key="1">
    <citation type="submission" date="2020-01" db="EMBL/GenBank/DDBJ databases">
        <title>Whole genome sequence of Heliobacterium gestii DSM 11169.</title>
        <authorList>
            <person name="Kyndt J.A."/>
            <person name="Meyer T.E."/>
        </authorList>
    </citation>
    <scope>NUCLEOTIDE SEQUENCE [LARGE SCALE GENOMIC DNA]</scope>
    <source>
        <strain evidence="2 3">DSM 11169</strain>
    </source>
</reference>
<name>A0A845L5K9_HELGE</name>
<protein>
    <submittedName>
        <fullName evidence="2">Alpha-E domain-containing protein</fullName>
    </submittedName>
</protein>
<dbReference type="InterPro" id="IPR051680">
    <property type="entry name" value="ATP-dep_Glu-Cys_Ligase-2"/>
</dbReference>
<keyword evidence="3" id="KW-1185">Reference proteome</keyword>
<dbReference type="InterPro" id="IPR007296">
    <property type="entry name" value="DUF403"/>
</dbReference>
<evidence type="ECO:0000259" key="1">
    <source>
        <dbReference type="Pfam" id="PF04168"/>
    </source>
</evidence>
<evidence type="ECO:0000313" key="3">
    <source>
        <dbReference type="Proteomes" id="UP000471031"/>
    </source>
</evidence>
<comment type="caution">
    <text evidence="2">The sequence shown here is derived from an EMBL/GenBank/DDBJ whole genome shotgun (WGS) entry which is preliminary data.</text>
</comment>
<dbReference type="AlphaFoldDB" id="A0A845L5K9"/>
<evidence type="ECO:0000313" key="2">
    <source>
        <dbReference type="EMBL" id="MZP41498.1"/>
    </source>
</evidence>
<dbReference type="EMBL" id="WXEX01000001">
    <property type="protein sequence ID" value="MZP41498.1"/>
    <property type="molecule type" value="Genomic_DNA"/>
</dbReference>
<dbReference type="RefSeq" id="WP_161260087.1">
    <property type="nucleotide sequence ID" value="NZ_JAFBDC010000001.1"/>
</dbReference>